<name>A0A8H3LVU3_9GLOM</name>
<comment type="caution">
    <text evidence="1">The sequence shown here is derived from an EMBL/GenBank/DDBJ whole genome shotgun (WGS) entry which is preliminary data.</text>
</comment>
<gene>
    <name evidence="1" type="ORF">RCL2_002255000</name>
</gene>
<evidence type="ECO:0000313" key="1">
    <source>
        <dbReference type="EMBL" id="GES95888.1"/>
    </source>
</evidence>
<organism evidence="1 2">
    <name type="scientific">Rhizophagus clarus</name>
    <dbReference type="NCBI Taxonomy" id="94130"/>
    <lineage>
        <taxon>Eukaryota</taxon>
        <taxon>Fungi</taxon>
        <taxon>Fungi incertae sedis</taxon>
        <taxon>Mucoromycota</taxon>
        <taxon>Glomeromycotina</taxon>
        <taxon>Glomeromycetes</taxon>
        <taxon>Glomerales</taxon>
        <taxon>Glomeraceae</taxon>
        <taxon>Rhizophagus</taxon>
    </lineage>
</organism>
<sequence length="113" mass="14170">MDQNIVVSVVTLKCPLPQNWDECYRSSWKMTFNNRNLHVPFNYMILRRRRNQRQIQRYRRYRRRTMNRLYRRHAINILNRASNLTEYFSEVTQQYYGDLKAFLYKPERRKDNS</sequence>
<evidence type="ECO:0000313" key="2">
    <source>
        <dbReference type="Proteomes" id="UP000615446"/>
    </source>
</evidence>
<dbReference type="EMBL" id="BLAL01000246">
    <property type="protein sequence ID" value="GES95888.1"/>
    <property type="molecule type" value="Genomic_DNA"/>
</dbReference>
<protein>
    <submittedName>
        <fullName evidence="1">Uncharacterized protein</fullName>
    </submittedName>
</protein>
<dbReference type="Proteomes" id="UP000615446">
    <property type="component" value="Unassembled WGS sequence"/>
</dbReference>
<reference evidence="1" key="1">
    <citation type="submission" date="2019-10" db="EMBL/GenBank/DDBJ databases">
        <title>Conservation and host-specific expression of non-tandemly repeated heterogenous ribosome RNA gene in arbuscular mycorrhizal fungi.</title>
        <authorList>
            <person name="Maeda T."/>
            <person name="Kobayashi Y."/>
            <person name="Nakagawa T."/>
            <person name="Ezawa T."/>
            <person name="Yamaguchi K."/>
            <person name="Bino T."/>
            <person name="Nishimoto Y."/>
            <person name="Shigenobu S."/>
            <person name="Kawaguchi M."/>
        </authorList>
    </citation>
    <scope>NUCLEOTIDE SEQUENCE</scope>
    <source>
        <strain evidence="1">HR1</strain>
    </source>
</reference>
<accession>A0A8H3LVU3</accession>
<dbReference type="AlphaFoldDB" id="A0A8H3LVU3"/>
<proteinExistence type="predicted"/>